<dbReference type="PANTHER" id="PTHR46754">
    <property type="entry name" value="MKI67 FHA DOMAIN-INTERACTING NUCLEOLAR PHOSPHOPROTEIN"/>
    <property type="match status" value="1"/>
</dbReference>
<dbReference type="CDD" id="cd12307">
    <property type="entry name" value="RRM_NIFK_like"/>
    <property type="match status" value="1"/>
</dbReference>
<evidence type="ECO:0000256" key="3">
    <source>
        <dbReference type="ARBA" id="ARBA00023242"/>
    </source>
</evidence>
<dbReference type="AlphaFoldDB" id="A0A177ABZ6"/>
<reference evidence="7" key="1">
    <citation type="submission" date="2016-03" db="EMBL/GenBank/DDBJ databases">
        <title>Updated assembly of Pseudogymnoascus destructans, the fungus causing white-nose syndrome of bats.</title>
        <authorList>
            <person name="Palmer J.M."/>
            <person name="Drees K.P."/>
            <person name="Foster J.T."/>
            <person name="Lindner D.L."/>
        </authorList>
    </citation>
    <scope>NUCLEOTIDE SEQUENCE [LARGE SCALE GENOMIC DNA]</scope>
    <source>
        <strain evidence="7">20631-21</strain>
    </source>
</reference>
<evidence type="ECO:0000256" key="2">
    <source>
        <dbReference type="ARBA" id="ARBA00022884"/>
    </source>
</evidence>
<organism evidence="7">
    <name type="scientific">Pseudogymnoascus destructans</name>
    <dbReference type="NCBI Taxonomy" id="655981"/>
    <lineage>
        <taxon>Eukaryota</taxon>
        <taxon>Fungi</taxon>
        <taxon>Dikarya</taxon>
        <taxon>Ascomycota</taxon>
        <taxon>Pezizomycotina</taxon>
        <taxon>Leotiomycetes</taxon>
        <taxon>Thelebolales</taxon>
        <taxon>Thelebolaceae</taxon>
        <taxon>Pseudogymnoascus</taxon>
    </lineage>
</organism>
<dbReference type="VEuPathDB" id="FungiDB:GMDG_03637"/>
<dbReference type="eggNOG" id="KOG4208">
    <property type="taxonomic scope" value="Eukaryota"/>
</dbReference>
<dbReference type="PROSITE" id="PS50102">
    <property type="entry name" value="RRM"/>
    <property type="match status" value="1"/>
</dbReference>
<dbReference type="SUPFAM" id="SSF54928">
    <property type="entry name" value="RNA-binding domain, RBD"/>
    <property type="match status" value="1"/>
</dbReference>
<dbReference type="GO" id="GO:0003723">
    <property type="term" value="F:RNA binding"/>
    <property type="evidence" value="ECO:0007669"/>
    <property type="project" value="UniProtKB-UniRule"/>
</dbReference>
<dbReference type="InterPro" id="IPR012677">
    <property type="entry name" value="Nucleotide-bd_a/b_plait_sf"/>
</dbReference>
<feature type="region of interest" description="Disordered" evidence="5">
    <location>
        <begin position="425"/>
        <end position="468"/>
    </location>
</feature>
<dbReference type="Proteomes" id="UP000077154">
    <property type="component" value="Unassembled WGS sequence"/>
</dbReference>
<feature type="compositionally biased region" description="Basic and acidic residues" evidence="5">
    <location>
        <begin position="20"/>
        <end position="29"/>
    </location>
</feature>
<feature type="compositionally biased region" description="Basic and acidic residues" evidence="5">
    <location>
        <begin position="425"/>
        <end position="444"/>
    </location>
</feature>
<feature type="region of interest" description="Disordered" evidence="5">
    <location>
        <begin position="184"/>
        <end position="207"/>
    </location>
</feature>
<dbReference type="EMBL" id="KV441393">
    <property type="protein sequence ID" value="OAF59626.1"/>
    <property type="molecule type" value="Genomic_DNA"/>
</dbReference>
<dbReference type="RefSeq" id="XP_024324909.1">
    <property type="nucleotide sequence ID" value="XM_024467624.1"/>
</dbReference>
<evidence type="ECO:0000256" key="5">
    <source>
        <dbReference type="SAM" id="MobiDB-lite"/>
    </source>
</evidence>
<feature type="domain" description="RRM" evidence="6">
    <location>
        <begin position="231"/>
        <end position="309"/>
    </location>
</feature>
<dbReference type="OrthoDB" id="21467at2759"/>
<evidence type="ECO:0000256" key="1">
    <source>
        <dbReference type="ARBA" id="ARBA00004604"/>
    </source>
</evidence>
<dbReference type="SMART" id="SM00360">
    <property type="entry name" value="RRM"/>
    <property type="match status" value="1"/>
</dbReference>
<gene>
    <name evidence="7" type="ORF">VC83_03987</name>
</gene>
<dbReference type="Pfam" id="PF00076">
    <property type="entry name" value="RRM_1"/>
    <property type="match status" value="1"/>
</dbReference>
<feature type="compositionally biased region" description="Low complexity" evidence="5">
    <location>
        <begin position="53"/>
        <end position="63"/>
    </location>
</feature>
<dbReference type="Gene3D" id="3.30.70.330">
    <property type="match status" value="1"/>
</dbReference>
<keyword evidence="2 4" id="KW-0694">RNA-binding</keyword>
<comment type="subcellular location">
    <subcellularLocation>
        <location evidence="1">Nucleus</location>
        <location evidence="1">Nucleolus</location>
    </subcellularLocation>
</comment>
<proteinExistence type="predicted"/>
<feature type="compositionally biased region" description="Low complexity" evidence="5">
    <location>
        <begin position="76"/>
        <end position="85"/>
    </location>
</feature>
<sequence>MAPELKSKKRKAAANDDEVEVAKKEKKVTVDTPAKKRKTAENGTPEATKTKATKAAAPPAAESPKVEKPTTKKATKAAAVPVVAEATEEKKGKKTKAAAAPVVAEVTEEKKGKKGKAADKPLSENRKKLKEMKDAPDAEASALKAKKAKAAAPAAVEAEVEAEAQEDSDIEMDDQTAALLKGFESDDDDEAVNGASDEPGYTGEPIPELSKKAKSKLAKLAAQKSVSAGPGTVYLGRIPHGFYEHEMRQYFKQFGDITQLRLSRNRKTGNSKHYAFVQFASADVAEIVSKTMDNYLLFKHILKCKVLPEEQVHASLWEGANKRFKKVPWNKMEGRKLSAGLDEAGWEKRNAKETQRREEKKEKLKAIGYEFEAPALKSAKGIPKRPRGKVVVDVEPEVEAAEAEVEKVVVEEPKPVAEVVVKVAEPVKESKRKADTVETEEPSKKKQKKVKPKASSDNLKATTTTATAAEKPVVVVEKATRPKRAAAAEKKVVKEPVVVAAKPVAAKPTKAKKAAAAAVVEEKAEKPAKRVKKSKA</sequence>
<evidence type="ECO:0000256" key="4">
    <source>
        <dbReference type="PROSITE-ProRule" id="PRU00176"/>
    </source>
</evidence>
<feature type="region of interest" description="Disordered" evidence="5">
    <location>
        <begin position="1"/>
        <end position="140"/>
    </location>
</feature>
<accession>A0A177ABZ6</accession>
<name>A0A177ABZ6_9PEZI</name>
<dbReference type="InterPro" id="IPR035979">
    <property type="entry name" value="RBD_domain_sf"/>
</dbReference>
<protein>
    <recommendedName>
        <fullName evidence="6">RRM domain-containing protein</fullName>
    </recommendedName>
</protein>
<dbReference type="GeneID" id="36287060"/>
<evidence type="ECO:0000259" key="6">
    <source>
        <dbReference type="PROSITE" id="PS50102"/>
    </source>
</evidence>
<dbReference type="GO" id="GO:0005730">
    <property type="term" value="C:nucleolus"/>
    <property type="evidence" value="ECO:0007669"/>
    <property type="project" value="UniProtKB-SubCell"/>
</dbReference>
<dbReference type="InterPro" id="IPR000504">
    <property type="entry name" value="RRM_dom"/>
</dbReference>
<feature type="compositionally biased region" description="Basic and acidic residues" evidence="5">
    <location>
        <begin position="107"/>
        <end position="136"/>
    </location>
</feature>
<keyword evidence="3" id="KW-0539">Nucleus</keyword>
<evidence type="ECO:0000313" key="7">
    <source>
        <dbReference type="EMBL" id="OAF59626.1"/>
    </source>
</evidence>